<evidence type="ECO:0000313" key="11">
    <source>
        <dbReference type="EMBL" id="PIC19515.1"/>
    </source>
</evidence>
<evidence type="ECO:0000256" key="3">
    <source>
        <dbReference type="ARBA" id="ARBA00012544"/>
    </source>
</evidence>
<evidence type="ECO:0000256" key="8">
    <source>
        <dbReference type="ARBA" id="ARBA00022989"/>
    </source>
</evidence>
<organism evidence="11 12">
    <name type="scientific">Caenorhabditis nigoni</name>
    <dbReference type="NCBI Taxonomy" id="1611254"/>
    <lineage>
        <taxon>Eukaryota</taxon>
        <taxon>Metazoa</taxon>
        <taxon>Ecdysozoa</taxon>
        <taxon>Nematoda</taxon>
        <taxon>Chromadorea</taxon>
        <taxon>Rhabditida</taxon>
        <taxon>Rhabditina</taxon>
        <taxon>Rhabditomorpha</taxon>
        <taxon>Rhabditoidea</taxon>
        <taxon>Rhabditidae</taxon>
        <taxon>Peloderinae</taxon>
        <taxon>Caenorhabditis</taxon>
    </lineage>
</organism>
<keyword evidence="5" id="KW-0808">Transferase</keyword>
<protein>
    <recommendedName>
        <fullName evidence="3">glucuronosyltransferase</fullName>
        <ecNumber evidence="3">2.4.1.17</ecNumber>
    </recommendedName>
</protein>
<evidence type="ECO:0000256" key="4">
    <source>
        <dbReference type="ARBA" id="ARBA00022676"/>
    </source>
</evidence>
<evidence type="ECO:0000256" key="5">
    <source>
        <dbReference type="ARBA" id="ARBA00022679"/>
    </source>
</evidence>
<keyword evidence="8" id="KW-1133">Transmembrane helix</keyword>
<comment type="similarity">
    <text evidence="2">Belongs to the UDP-glycosyltransferase family.</text>
</comment>
<dbReference type="SUPFAM" id="SSF53756">
    <property type="entry name" value="UDP-Glycosyltransferase/glycogen phosphorylase"/>
    <property type="match status" value="1"/>
</dbReference>
<dbReference type="Proteomes" id="UP000230233">
    <property type="component" value="Chromosome X"/>
</dbReference>
<evidence type="ECO:0000256" key="9">
    <source>
        <dbReference type="ARBA" id="ARBA00023136"/>
    </source>
</evidence>
<evidence type="ECO:0000256" key="2">
    <source>
        <dbReference type="ARBA" id="ARBA00009995"/>
    </source>
</evidence>
<dbReference type="GO" id="GO:0016020">
    <property type="term" value="C:membrane"/>
    <property type="evidence" value="ECO:0007669"/>
    <property type="project" value="UniProtKB-SubCell"/>
</dbReference>
<dbReference type="Gene3D" id="3.40.50.2000">
    <property type="entry name" value="Glycogen Phosphorylase B"/>
    <property type="match status" value="1"/>
</dbReference>
<evidence type="ECO:0000313" key="12">
    <source>
        <dbReference type="Proteomes" id="UP000230233"/>
    </source>
</evidence>
<comment type="catalytic activity">
    <reaction evidence="10">
        <text>glucuronate acceptor + UDP-alpha-D-glucuronate = acceptor beta-D-glucuronoside + UDP + H(+)</text>
        <dbReference type="Rhea" id="RHEA:21032"/>
        <dbReference type="ChEBI" id="CHEBI:15378"/>
        <dbReference type="ChEBI" id="CHEBI:58052"/>
        <dbReference type="ChEBI" id="CHEBI:58223"/>
        <dbReference type="ChEBI" id="CHEBI:132367"/>
        <dbReference type="ChEBI" id="CHEBI:132368"/>
        <dbReference type="EC" id="2.4.1.17"/>
    </reaction>
</comment>
<evidence type="ECO:0000256" key="1">
    <source>
        <dbReference type="ARBA" id="ARBA00004167"/>
    </source>
</evidence>
<dbReference type="EC" id="2.4.1.17" evidence="3"/>
<evidence type="ECO:0000256" key="6">
    <source>
        <dbReference type="ARBA" id="ARBA00022692"/>
    </source>
</evidence>
<keyword evidence="9" id="KW-0472">Membrane</keyword>
<keyword evidence="4" id="KW-0328">Glycosyltransferase</keyword>
<keyword evidence="6" id="KW-0812">Transmembrane</keyword>
<dbReference type="AlphaFoldDB" id="A0A2G5SWK9"/>
<reference evidence="12" key="1">
    <citation type="submission" date="2017-10" db="EMBL/GenBank/DDBJ databases">
        <title>Rapid genome shrinkage in a self-fertile nematode reveals novel sperm competition proteins.</title>
        <authorList>
            <person name="Yin D."/>
            <person name="Schwarz E.M."/>
            <person name="Thomas C.G."/>
            <person name="Felde R.L."/>
            <person name="Korf I.F."/>
            <person name="Cutter A.D."/>
            <person name="Schartner C.M."/>
            <person name="Ralston E.J."/>
            <person name="Meyer B.J."/>
            <person name="Haag E.S."/>
        </authorList>
    </citation>
    <scope>NUCLEOTIDE SEQUENCE [LARGE SCALE GENOMIC DNA]</scope>
    <source>
        <strain evidence="12">JU1422</strain>
    </source>
</reference>
<comment type="subcellular location">
    <subcellularLocation>
        <location evidence="1">Membrane</location>
        <topology evidence="1">Single-pass membrane protein</topology>
    </subcellularLocation>
</comment>
<evidence type="ECO:0000256" key="7">
    <source>
        <dbReference type="ARBA" id="ARBA00022729"/>
    </source>
</evidence>
<keyword evidence="12" id="KW-1185">Reference proteome</keyword>
<dbReference type="InterPro" id="IPR050271">
    <property type="entry name" value="UDP-glycosyltransferase"/>
</dbReference>
<name>A0A2G5SWK9_9PELO</name>
<evidence type="ECO:0000256" key="10">
    <source>
        <dbReference type="ARBA" id="ARBA00047475"/>
    </source>
</evidence>
<dbReference type="CDD" id="cd03784">
    <property type="entry name" value="GT1_Gtf-like"/>
    <property type="match status" value="1"/>
</dbReference>
<accession>A0A2G5SWK9</accession>
<proteinExistence type="inferred from homology"/>
<keyword evidence="7" id="KW-0732">Signal</keyword>
<dbReference type="STRING" id="1611254.A0A2G5SWK9"/>
<dbReference type="PANTHER" id="PTHR48043">
    <property type="entry name" value="EG:EG0003.4 PROTEIN-RELATED"/>
    <property type="match status" value="1"/>
</dbReference>
<sequence length="227" mass="25729">MEMLRNVSLVFVNTDETFDIARSYSQKFVYVGMLGAQDSENETLPKKLNEYFNKGKSGSIFVSFGTVTPFLALTQRVQQSVYNAIQKLPNHHFVIKTALDDSNTAELFADVSNVDLVDWVPQTAILNHPNLKMFVSHGGQNSVLETMYHGIPMVIMPVFTDQFRNGKNVERRGAGKMVLRHLVVNGTFFDVMNELHEKCETSIKVDEKSSVHFRGTSNKMDRFRTSP</sequence>
<dbReference type="OrthoDB" id="5835829at2759"/>
<gene>
    <name evidence="11" type="primary">Cnig_chr_X.g25042</name>
    <name evidence="11" type="ORF">B9Z55_025042</name>
</gene>
<comment type="caution">
    <text evidence="11">The sequence shown here is derived from an EMBL/GenBank/DDBJ whole genome shotgun (WGS) entry which is preliminary data.</text>
</comment>
<dbReference type="PANTHER" id="PTHR48043:SF109">
    <property type="entry name" value="UDP-GLUCURONOSYLTRANSFERASE UGT-50-RELATED"/>
    <property type="match status" value="1"/>
</dbReference>
<dbReference type="FunFam" id="3.40.50.2000:FF:000021">
    <property type="entry name" value="UDP-glucuronosyltransferase"/>
    <property type="match status" value="1"/>
</dbReference>
<dbReference type="InterPro" id="IPR002213">
    <property type="entry name" value="UDP_glucos_trans"/>
</dbReference>
<dbReference type="GO" id="GO:0015020">
    <property type="term" value="F:glucuronosyltransferase activity"/>
    <property type="evidence" value="ECO:0007669"/>
    <property type="project" value="UniProtKB-EC"/>
</dbReference>
<dbReference type="EMBL" id="PDUG01000006">
    <property type="protein sequence ID" value="PIC19515.1"/>
    <property type="molecule type" value="Genomic_DNA"/>
</dbReference>
<dbReference type="Pfam" id="PF00201">
    <property type="entry name" value="UDPGT"/>
    <property type="match status" value="1"/>
</dbReference>